<proteinExistence type="predicted"/>
<dbReference type="EMBL" id="CP089982">
    <property type="protein sequence ID" value="WXA96547.1"/>
    <property type="molecule type" value="Genomic_DNA"/>
</dbReference>
<dbReference type="SUPFAM" id="SSF48613">
    <property type="entry name" value="Heme oxygenase-like"/>
    <property type="match status" value="1"/>
</dbReference>
<name>A0ABZ2KG99_9BACT</name>
<dbReference type="SMART" id="SM01236">
    <property type="entry name" value="Haem_oxygenase_2"/>
    <property type="match status" value="1"/>
</dbReference>
<accession>A0ABZ2KG99</accession>
<evidence type="ECO:0000313" key="2">
    <source>
        <dbReference type="EMBL" id="WXA96547.1"/>
    </source>
</evidence>
<evidence type="ECO:0000313" key="3">
    <source>
        <dbReference type="Proteomes" id="UP001379533"/>
    </source>
</evidence>
<sequence length="343" mass="39182">MSSTNVQYKEPTRLVADKLGILRTIDNVSMLEDLAHEAFQNKGGELWREIQRLLFTINLRLMDSGFGLGKLRSESDWRIRNVIERVEQAYLPREDVPIELTNYDDFLTWLKGRIALHRVNSHALFDFFDRGDITAEECRYFLSNYRVNMQRFHLHVAAYSLIVPFQMRQELYDNLYDEFGQGNFAQAHPNLFEPLMKHYGGAKESDHNAETYHLLNTKISLCWFADGLHYGLGGLGALELSIPAQQKRVLAYLRRRGLSEELVKFFVVHCELDGEHGDGWFAAGKPYTHTRRHFQKVFDGAMRMLEARAGVYDGVLNGIIAQRATAAASGPASRPLAIAQAAQ</sequence>
<dbReference type="InterPro" id="IPR039068">
    <property type="entry name" value="PqqC-like"/>
</dbReference>
<reference evidence="2 3" key="1">
    <citation type="submission" date="2021-12" db="EMBL/GenBank/DDBJ databases">
        <title>Discovery of the Pendulisporaceae a myxobacterial family with distinct sporulation behavior and unique specialized metabolism.</title>
        <authorList>
            <person name="Garcia R."/>
            <person name="Popoff A."/>
            <person name="Bader C.D."/>
            <person name="Loehr J."/>
            <person name="Walesch S."/>
            <person name="Walt C."/>
            <person name="Boldt J."/>
            <person name="Bunk B."/>
            <person name="Haeckl F.J.F.P.J."/>
            <person name="Gunesch A.P."/>
            <person name="Birkelbach J."/>
            <person name="Nuebel U."/>
            <person name="Pietschmann T."/>
            <person name="Bach T."/>
            <person name="Mueller R."/>
        </authorList>
    </citation>
    <scope>NUCLEOTIDE SEQUENCE [LARGE SCALE GENOMIC DNA]</scope>
    <source>
        <strain evidence="2 3">MSr12523</strain>
    </source>
</reference>
<protein>
    <submittedName>
        <fullName evidence="2">Iron-containing redox enzyme family protein</fullName>
    </submittedName>
</protein>
<dbReference type="RefSeq" id="WP_394847164.1">
    <property type="nucleotide sequence ID" value="NZ_CP089982.1"/>
</dbReference>
<dbReference type="Pfam" id="PF14518">
    <property type="entry name" value="Haem_oxygenas_2"/>
    <property type="match status" value="1"/>
</dbReference>
<dbReference type="Gene3D" id="1.20.910.10">
    <property type="entry name" value="Heme oxygenase-like"/>
    <property type="match status" value="1"/>
</dbReference>
<keyword evidence="3" id="KW-1185">Reference proteome</keyword>
<organism evidence="2 3">
    <name type="scientific">Pendulispora brunnea</name>
    <dbReference type="NCBI Taxonomy" id="2905690"/>
    <lineage>
        <taxon>Bacteria</taxon>
        <taxon>Pseudomonadati</taxon>
        <taxon>Myxococcota</taxon>
        <taxon>Myxococcia</taxon>
        <taxon>Myxococcales</taxon>
        <taxon>Sorangiineae</taxon>
        <taxon>Pendulisporaceae</taxon>
        <taxon>Pendulispora</taxon>
    </lineage>
</organism>
<dbReference type="PANTHER" id="PTHR40279:SF3">
    <property type="entry name" value="4-AMINOBENZOATE SYNTHASE"/>
    <property type="match status" value="1"/>
</dbReference>
<dbReference type="PANTHER" id="PTHR40279">
    <property type="entry name" value="PQQC-LIKE PROTEIN"/>
    <property type="match status" value="1"/>
</dbReference>
<dbReference type="Proteomes" id="UP001379533">
    <property type="component" value="Chromosome"/>
</dbReference>
<gene>
    <name evidence="2" type="ORF">LZC95_06805</name>
</gene>
<evidence type="ECO:0000256" key="1">
    <source>
        <dbReference type="ARBA" id="ARBA00023002"/>
    </source>
</evidence>
<dbReference type="InterPro" id="IPR016084">
    <property type="entry name" value="Haem_Oase-like_multi-hlx"/>
</dbReference>
<keyword evidence="1" id="KW-0560">Oxidoreductase</keyword>